<gene>
    <name evidence="1" type="ORF">H4R34_000271</name>
</gene>
<dbReference type="Proteomes" id="UP001151582">
    <property type="component" value="Unassembled WGS sequence"/>
</dbReference>
<dbReference type="Gene3D" id="3.30.300.30">
    <property type="match status" value="1"/>
</dbReference>
<dbReference type="EMBL" id="JANBQB010000006">
    <property type="protein sequence ID" value="KAJ1985014.1"/>
    <property type="molecule type" value="Genomic_DNA"/>
</dbReference>
<dbReference type="SUPFAM" id="SSF56801">
    <property type="entry name" value="Acetyl-CoA synthetase-like"/>
    <property type="match status" value="1"/>
</dbReference>
<sequence>MSFIKCGLDVDAVFVENCLKAHHKLQDIVVIGVPDVELDNKVCGCVILKSTYADFTRGDAYPLYPSSLPPYQHLDLVYTFAKFPMGPDGLPDRDALREQR</sequence>
<dbReference type="InterPro" id="IPR045851">
    <property type="entry name" value="AMP-bd_C_sf"/>
</dbReference>
<accession>A0A9W8BC52</accession>
<comment type="caution">
    <text evidence="1">The sequence shown here is derived from an EMBL/GenBank/DDBJ whole genome shotgun (WGS) entry which is preliminary data.</text>
</comment>
<dbReference type="AlphaFoldDB" id="A0A9W8BC52"/>
<evidence type="ECO:0000313" key="2">
    <source>
        <dbReference type="Proteomes" id="UP001151582"/>
    </source>
</evidence>
<reference evidence="1" key="1">
    <citation type="submission" date="2022-07" db="EMBL/GenBank/DDBJ databases">
        <title>Phylogenomic reconstructions and comparative analyses of Kickxellomycotina fungi.</title>
        <authorList>
            <person name="Reynolds N.K."/>
            <person name="Stajich J.E."/>
            <person name="Barry K."/>
            <person name="Grigoriev I.V."/>
            <person name="Crous P."/>
            <person name="Smith M.E."/>
        </authorList>
    </citation>
    <scope>NUCLEOTIDE SEQUENCE</scope>
    <source>
        <strain evidence="1">RSA 567</strain>
    </source>
</reference>
<dbReference type="OrthoDB" id="6509636at2759"/>
<evidence type="ECO:0000313" key="1">
    <source>
        <dbReference type="EMBL" id="KAJ1985014.1"/>
    </source>
</evidence>
<organism evidence="1 2">
    <name type="scientific">Dimargaris verticillata</name>
    <dbReference type="NCBI Taxonomy" id="2761393"/>
    <lineage>
        <taxon>Eukaryota</taxon>
        <taxon>Fungi</taxon>
        <taxon>Fungi incertae sedis</taxon>
        <taxon>Zoopagomycota</taxon>
        <taxon>Kickxellomycotina</taxon>
        <taxon>Dimargaritomycetes</taxon>
        <taxon>Dimargaritales</taxon>
        <taxon>Dimargaritaceae</taxon>
        <taxon>Dimargaris</taxon>
    </lineage>
</organism>
<protein>
    <submittedName>
        <fullName evidence="1">Uncharacterized protein</fullName>
    </submittedName>
</protein>
<name>A0A9W8BC52_9FUNG</name>
<proteinExistence type="predicted"/>
<keyword evidence="2" id="KW-1185">Reference proteome</keyword>